<evidence type="ECO:0000313" key="4">
    <source>
        <dbReference type="Proteomes" id="UP000019494"/>
    </source>
</evidence>
<evidence type="ECO:0000313" key="3">
    <source>
        <dbReference type="EMBL" id="EWT06435.1"/>
    </source>
</evidence>
<gene>
    <name evidence="3" type="ORF">N864_21570</name>
</gene>
<evidence type="ECO:0008006" key="5">
    <source>
        <dbReference type="Google" id="ProtNLM"/>
    </source>
</evidence>
<keyword evidence="4" id="KW-1185">Reference proteome</keyword>
<dbReference type="InterPro" id="IPR009937">
    <property type="entry name" value="Phage_holin_3_6"/>
</dbReference>
<feature type="compositionally biased region" description="Basic and acidic residues" evidence="1">
    <location>
        <begin position="102"/>
        <end position="123"/>
    </location>
</feature>
<accession>W9GK08</accession>
<keyword evidence="2" id="KW-1133">Transmembrane helix</keyword>
<evidence type="ECO:0000256" key="1">
    <source>
        <dbReference type="SAM" id="MobiDB-lite"/>
    </source>
</evidence>
<dbReference type="EMBL" id="AWQS01000048">
    <property type="protein sequence ID" value="EWT06435.1"/>
    <property type="molecule type" value="Genomic_DNA"/>
</dbReference>
<feature type="transmembrane region" description="Helical" evidence="2">
    <location>
        <begin position="45"/>
        <end position="68"/>
    </location>
</feature>
<reference evidence="4" key="1">
    <citation type="submission" date="2013-08" db="EMBL/GenBank/DDBJ databases">
        <title>Intrasporangium oryzae NRRL B-24470.</title>
        <authorList>
            <person name="Liu H."/>
            <person name="Wang G."/>
        </authorList>
    </citation>
    <scope>NUCLEOTIDE SEQUENCE [LARGE SCALE GENOMIC DNA]</scope>
    <source>
        <strain evidence="4">Q5-1</strain>
    </source>
</reference>
<name>W9GK08_9MICO</name>
<comment type="caution">
    <text evidence="3">The sequence shown here is derived from an EMBL/GenBank/DDBJ whole genome shotgun (WGS) entry which is preliminary data.</text>
</comment>
<protein>
    <recommendedName>
        <fullName evidence="5">Phage holin family protein</fullName>
    </recommendedName>
</protein>
<evidence type="ECO:0000256" key="2">
    <source>
        <dbReference type="SAM" id="Phobius"/>
    </source>
</evidence>
<proteinExistence type="predicted"/>
<dbReference type="Pfam" id="PF07332">
    <property type="entry name" value="Phage_holin_3_6"/>
    <property type="match status" value="1"/>
</dbReference>
<feature type="transmembrane region" description="Helical" evidence="2">
    <location>
        <begin position="80"/>
        <end position="99"/>
    </location>
</feature>
<feature type="region of interest" description="Disordered" evidence="1">
    <location>
        <begin position="101"/>
        <end position="129"/>
    </location>
</feature>
<dbReference type="AlphaFoldDB" id="W9GK08"/>
<keyword evidence="2" id="KW-0472">Membrane</keyword>
<sequence length="129" mass="13445">MTQSPEGGPREAAARLGQDTADLVRAEVQRRKDDLIATAWRSSTALALFGGAGLSAVLALATTEVALLRGLEKIMPRGRAALVLAMLHGAAAAGLAMAGQRAMEEARESARETLDRASDDVRRAQPGPA</sequence>
<dbReference type="RefSeq" id="WP_034715545.1">
    <property type="nucleotide sequence ID" value="NZ_AWQS01000048.1"/>
</dbReference>
<organism evidence="3 4">
    <name type="scientific">Intrasporangium chromatireducens Q5-1</name>
    <dbReference type="NCBI Taxonomy" id="584657"/>
    <lineage>
        <taxon>Bacteria</taxon>
        <taxon>Bacillati</taxon>
        <taxon>Actinomycetota</taxon>
        <taxon>Actinomycetes</taxon>
        <taxon>Micrococcales</taxon>
        <taxon>Intrasporangiaceae</taxon>
        <taxon>Intrasporangium</taxon>
    </lineage>
</organism>
<keyword evidence="2" id="KW-0812">Transmembrane</keyword>
<dbReference type="Proteomes" id="UP000019494">
    <property type="component" value="Unassembled WGS sequence"/>
</dbReference>